<sequence>MNQPLRNNGMIIVDYIHRDVFNLHIRRPGHNNHHHAGIADNKPRQERVAKQLLEFFFNEEL</sequence>
<dbReference type="AlphaFoldDB" id="A0A645D553"/>
<gene>
    <name evidence="1" type="ORF">SDC9_131579</name>
</gene>
<name>A0A645D553_9ZZZZ</name>
<evidence type="ECO:0000313" key="1">
    <source>
        <dbReference type="EMBL" id="MPM84506.1"/>
    </source>
</evidence>
<reference evidence="1" key="1">
    <citation type="submission" date="2019-08" db="EMBL/GenBank/DDBJ databases">
        <authorList>
            <person name="Kucharzyk K."/>
            <person name="Murdoch R.W."/>
            <person name="Higgins S."/>
            <person name="Loffler F."/>
        </authorList>
    </citation>
    <scope>NUCLEOTIDE SEQUENCE</scope>
</reference>
<comment type="caution">
    <text evidence="1">The sequence shown here is derived from an EMBL/GenBank/DDBJ whole genome shotgun (WGS) entry which is preliminary data.</text>
</comment>
<dbReference type="EMBL" id="VSSQ01033033">
    <property type="protein sequence ID" value="MPM84506.1"/>
    <property type="molecule type" value="Genomic_DNA"/>
</dbReference>
<protein>
    <submittedName>
        <fullName evidence="1">Uncharacterized protein</fullName>
    </submittedName>
</protein>
<organism evidence="1">
    <name type="scientific">bioreactor metagenome</name>
    <dbReference type="NCBI Taxonomy" id="1076179"/>
    <lineage>
        <taxon>unclassified sequences</taxon>
        <taxon>metagenomes</taxon>
        <taxon>ecological metagenomes</taxon>
    </lineage>
</organism>
<proteinExistence type="predicted"/>
<accession>A0A645D553</accession>